<dbReference type="EMBL" id="JANBUN010003953">
    <property type="protein sequence ID" value="KAJ2788854.1"/>
    <property type="molecule type" value="Genomic_DNA"/>
</dbReference>
<dbReference type="Proteomes" id="UP001140087">
    <property type="component" value="Unassembled WGS sequence"/>
</dbReference>
<name>A0ACC1KER8_9FUNG</name>
<keyword evidence="2" id="KW-1185">Reference proteome</keyword>
<organism evidence="1 2">
    <name type="scientific">Coemansia helicoidea</name>
    <dbReference type="NCBI Taxonomy" id="1286919"/>
    <lineage>
        <taxon>Eukaryota</taxon>
        <taxon>Fungi</taxon>
        <taxon>Fungi incertae sedis</taxon>
        <taxon>Zoopagomycota</taxon>
        <taxon>Kickxellomycotina</taxon>
        <taxon>Kickxellomycetes</taxon>
        <taxon>Kickxellales</taxon>
        <taxon>Kickxellaceae</taxon>
        <taxon>Coemansia</taxon>
    </lineage>
</organism>
<sequence length="125" mass="13708">MTTVLLDAYDSFTFNLYQYLSQAGADVQVFRNDKITLEEVIALNPRNIVLSPGPGHPREDPGICYEVLEHFQGKIPILGVCLGLQMMYEHYGGTVGLAGEIRHGKTSLIAHDAQGVYAGVAQQFP</sequence>
<feature type="non-terminal residue" evidence="1">
    <location>
        <position position="125"/>
    </location>
</feature>
<protein>
    <submittedName>
        <fullName evidence="1">Anthranilate synthase / indole-3-glycerol phosphate synthase</fullName>
    </submittedName>
</protein>
<reference evidence="1" key="1">
    <citation type="submission" date="2022-07" db="EMBL/GenBank/DDBJ databases">
        <title>Phylogenomic reconstructions and comparative analyses of Kickxellomycotina fungi.</title>
        <authorList>
            <person name="Reynolds N.K."/>
            <person name="Stajich J.E."/>
            <person name="Barry K."/>
            <person name="Grigoriev I.V."/>
            <person name="Crous P."/>
            <person name="Smith M.E."/>
        </authorList>
    </citation>
    <scope>NUCLEOTIDE SEQUENCE</scope>
    <source>
        <strain evidence="1">BCRC 34780</strain>
    </source>
</reference>
<evidence type="ECO:0000313" key="1">
    <source>
        <dbReference type="EMBL" id="KAJ2788854.1"/>
    </source>
</evidence>
<gene>
    <name evidence="1" type="primary">TRP3_3</name>
    <name evidence="1" type="ORF">H4R21_006896</name>
</gene>
<evidence type="ECO:0000313" key="2">
    <source>
        <dbReference type="Proteomes" id="UP001140087"/>
    </source>
</evidence>
<comment type="caution">
    <text evidence="1">The sequence shown here is derived from an EMBL/GenBank/DDBJ whole genome shotgun (WGS) entry which is preliminary data.</text>
</comment>
<proteinExistence type="predicted"/>
<accession>A0ACC1KER8</accession>